<name>A0A940SW07_9ENTE</name>
<feature type="transmembrane region" description="Helical" evidence="1">
    <location>
        <begin position="59"/>
        <end position="81"/>
    </location>
</feature>
<feature type="transmembrane region" description="Helical" evidence="1">
    <location>
        <begin position="17"/>
        <end position="39"/>
    </location>
</feature>
<proteinExistence type="predicted"/>
<dbReference type="Proteomes" id="UP000674938">
    <property type="component" value="Unassembled WGS sequence"/>
</dbReference>
<evidence type="ECO:0000313" key="3">
    <source>
        <dbReference type="Proteomes" id="UP000674938"/>
    </source>
</evidence>
<keyword evidence="1" id="KW-1133">Transmembrane helix</keyword>
<evidence type="ECO:0000313" key="2">
    <source>
        <dbReference type="EMBL" id="MBP1042464.1"/>
    </source>
</evidence>
<feature type="transmembrane region" description="Helical" evidence="1">
    <location>
        <begin position="174"/>
        <end position="199"/>
    </location>
</feature>
<dbReference type="CDD" id="cd21809">
    <property type="entry name" value="ABC-2_lan_permease-like"/>
    <property type="match status" value="1"/>
</dbReference>
<keyword evidence="1" id="KW-0472">Membrane</keyword>
<gene>
    <name evidence="2" type="ORF">I6N95_15705</name>
</gene>
<reference evidence="2" key="1">
    <citation type="submission" date="2020-12" db="EMBL/GenBank/DDBJ databases">
        <title>Vagococcus allomyrinae sp. nov. and Enterococcus lavae sp. nov., isolated from the larvae of Allomyrina dichotoma.</title>
        <authorList>
            <person name="Lee S.D."/>
        </authorList>
    </citation>
    <scope>NUCLEOTIDE SEQUENCE</scope>
    <source>
        <strain evidence="2">BWB3-3</strain>
    </source>
</reference>
<accession>A0A940SW07</accession>
<feature type="transmembrane region" description="Helical" evidence="1">
    <location>
        <begin position="219"/>
        <end position="241"/>
    </location>
</feature>
<dbReference type="EMBL" id="JAEEGA010000010">
    <property type="protein sequence ID" value="MBP1042464.1"/>
    <property type="molecule type" value="Genomic_DNA"/>
</dbReference>
<feature type="transmembrane region" description="Helical" evidence="1">
    <location>
        <begin position="102"/>
        <end position="129"/>
    </location>
</feature>
<organism evidence="2 3">
    <name type="scientific">Vagococcus allomyrinae</name>
    <dbReference type="NCBI Taxonomy" id="2794353"/>
    <lineage>
        <taxon>Bacteria</taxon>
        <taxon>Bacillati</taxon>
        <taxon>Bacillota</taxon>
        <taxon>Bacilli</taxon>
        <taxon>Lactobacillales</taxon>
        <taxon>Enterococcaceae</taxon>
        <taxon>Vagococcus</taxon>
    </lineage>
</organism>
<protein>
    <submittedName>
        <fullName evidence="2">ABC transporter permease</fullName>
    </submittedName>
</protein>
<dbReference type="RefSeq" id="WP_209529671.1">
    <property type="nucleotide sequence ID" value="NZ_JAEEGA010000010.1"/>
</dbReference>
<dbReference type="AlphaFoldDB" id="A0A940SW07"/>
<dbReference type="Pfam" id="PF12730">
    <property type="entry name" value="ABC2_membrane_4"/>
    <property type="match status" value="1"/>
</dbReference>
<feature type="transmembrane region" description="Helical" evidence="1">
    <location>
        <begin position="141"/>
        <end position="162"/>
    </location>
</feature>
<sequence>MLKELIITELIKLRKSYFVFFLLGFNILSVLIGSVIFSANREVFQNDGNQSLVLWGQSSLYSSQLFFPILIGVLCAVSWQFEEKGRNWQRISIIPVKKRMLVMAKFFSIQLFTGINQMIFLIIFTLSAWVLKVPAIQFWHFALWSILGWIGTFSVTAIQLLFSIQFRQFTFPILLSAAGAILGLMTLFIGDFLFQLFPYSQIAVGMRARTLTVFQGQEFLMFCVVTVFYSAIALFLSINVLNNRED</sequence>
<evidence type="ECO:0000256" key="1">
    <source>
        <dbReference type="SAM" id="Phobius"/>
    </source>
</evidence>
<keyword evidence="1" id="KW-0812">Transmembrane</keyword>
<keyword evidence="3" id="KW-1185">Reference proteome</keyword>
<comment type="caution">
    <text evidence="2">The sequence shown here is derived from an EMBL/GenBank/DDBJ whole genome shotgun (WGS) entry which is preliminary data.</text>
</comment>